<name>A0A8S5UY64_9CAUD</name>
<reference evidence="1" key="1">
    <citation type="journal article" date="2021" name="Proc. Natl. Acad. Sci. U.S.A.">
        <title>A Catalog of Tens of Thousands of Viruses from Human Metagenomes Reveals Hidden Associations with Chronic Diseases.</title>
        <authorList>
            <person name="Tisza M.J."/>
            <person name="Buck C.B."/>
        </authorList>
    </citation>
    <scope>NUCLEOTIDE SEQUENCE</scope>
    <source>
        <strain evidence="1">CtjKY6</strain>
    </source>
</reference>
<accession>A0A8S5UY64</accession>
<proteinExistence type="predicted"/>
<sequence>MPDKPKITVDELKLFLPGIDLDPKLLERLCALYTNVFKAAAAALRAYAAKLVSEGGVENVKADDFTLSGGDKNIEALLALADKYDAQGDALENGEGLVLVPMRGDDVFERAREFLGRYL</sequence>
<protein>
    <submittedName>
        <fullName evidence="1">Uncharacterized protein</fullName>
    </submittedName>
</protein>
<dbReference type="EMBL" id="BK016165">
    <property type="protein sequence ID" value="DAF99432.1"/>
    <property type="molecule type" value="Genomic_DNA"/>
</dbReference>
<evidence type="ECO:0000313" key="1">
    <source>
        <dbReference type="EMBL" id="DAF99432.1"/>
    </source>
</evidence>
<organism evidence="1">
    <name type="scientific">Siphoviridae sp. ctjKY6</name>
    <dbReference type="NCBI Taxonomy" id="2825631"/>
    <lineage>
        <taxon>Viruses</taxon>
        <taxon>Duplodnaviria</taxon>
        <taxon>Heunggongvirae</taxon>
        <taxon>Uroviricota</taxon>
        <taxon>Caudoviricetes</taxon>
    </lineage>
</organism>